<accession>A0ABY5TR38</accession>
<dbReference type="EMBL" id="CP103416">
    <property type="protein sequence ID" value="UVW35779.1"/>
    <property type="molecule type" value="Genomic_DNA"/>
</dbReference>
<evidence type="ECO:0008006" key="3">
    <source>
        <dbReference type="Google" id="ProtNLM"/>
    </source>
</evidence>
<evidence type="ECO:0000313" key="2">
    <source>
        <dbReference type="Proteomes" id="UP001059934"/>
    </source>
</evidence>
<sequence length="118" mass="13223">MQKIITILVMVWISTAGLTGCASPKARVFGEDMPTMKAIHDKKFNRMDDEVLAKAQRVTGKPLVAPDSEFQWLPNPTLTMYVFPHITPAGQPVPGYSTFFRLYTEDHIAEPSEQGGWK</sequence>
<organism evidence="1 2">
    <name type="scientific">SAR92 clade bacterium H455</name>
    <dbReference type="NCBI Taxonomy" id="2974818"/>
    <lineage>
        <taxon>Bacteria</taxon>
        <taxon>Pseudomonadati</taxon>
        <taxon>Pseudomonadota</taxon>
        <taxon>Gammaproteobacteria</taxon>
        <taxon>Cellvibrionales</taxon>
        <taxon>Porticoccaceae</taxon>
        <taxon>SAR92 clade</taxon>
    </lineage>
</organism>
<dbReference type="Proteomes" id="UP001059934">
    <property type="component" value="Chromosome"/>
</dbReference>
<proteinExistence type="predicted"/>
<keyword evidence="2" id="KW-1185">Reference proteome</keyword>
<gene>
    <name evidence="1" type="ORF">NYF23_03990</name>
</gene>
<dbReference type="PROSITE" id="PS51257">
    <property type="entry name" value="PROKAR_LIPOPROTEIN"/>
    <property type="match status" value="1"/>
</dbReference>
<evidence type="ECO:0000313" key="1">
    <source>
        <dbReference type="EMBL" id="UVW35779.1"/>
    </source>
</evidence>
<protein>
    <recommendedName>
        <fullName evidence="3">TIGR03751 family conjugal transfer lipoprotein</fullName>
    </recommendedName>
</protein>
<reference evidence="1" key="1">
    <citation type="submission" date="2022-08" db="EMBL/GenBank/DDBJ databases">
        <title>Catabolic pathway analysis in culturable SAR92 clade bacteria reveals their overlooked roles in DMSP degradation in coastal seas.</title>
        <authorList>
            <person name="He X."/>
            <person name="Zhang X."/>
            <person name="Zhang Y."/>
        </authorList>
    </citation>
    <scope>NUCLEOTIDE SEQUENCE</scope>
    <source>
        <strain evidence="1">H455</strain>
    </source>
</reference>
<name>A0ABY5TR38_9GAMM</name>